<feature type="active site" evidence="9">
    <location>
        <position position="179"/>
    </location>
</feature>
<evidence type="ECO:0000313" key="13">
    <source>
        <dbReference type="Proteomes" id="UP001589700"/>
    </source>
</evidence>
<dbReference type="InterPro" id="IPR002104">
    <property type="entry name" value="Integrase_catalytic"/>
</dbReference>
<feature type="active site" evidence="9">
    <location>
        <position position="274"/>
    </location>
</feature>
<dbReference type="Gene3D" id="1.10.150.130">
    <property type="match status" value="1"/>
</dbReference>
<dbReference type="PANTHER" id="PTHR30349">
    <property type="entry name" value="PHAGE INTEGRASE-RELATED"/>
    <property type="match status" value="1"/>
</dbReference>
<evidence type="ECO:0000256" key="5">
    <source>
        <dbReference type="ARBA" id="ARBA00022908"/>
    </source>
</evidence>
<dbReference type="HAMAP" id="MF_01808">
    <property type="entry name" value="Recomb_XerC_XerD"/>
    <property type="match status" value="1"/>
</dbReference>
<dbReference type="InterPro" id="IPR023009">
    <property type="entry name" value="Tyrosine_recombinase_XerC/XerD"/>
</dbReference>
<dbReference type="InterPro" id="IPR010998">
    <property type="entry name" value="Integrase_recombinase_N"/>
</dbReference>
<dbReference type="CDD" id="cd00798">
    <property type="entry name" value="INT_XerDC_C"/>
    <property type="match status" value="1"/>
</dbReference>
<protein>
    <recommendedName>
        <fullName evidence="9">Tyrosine recombinase XerC</fullName>
    </recommendedName>
</protein>
<feature type="active site" evidence="9">
    <location>
        <position position="203"/>
    </location>
</feature>
<keyword evidence="5 9" id="KW-0229">DNA integration</keyword>
<evidence type="ECO:0000256" key="2">
    <source>
        <dbReference type="ARBA" id="ARBA00022490"/>
    </source>
</evidence>
<dbReference type="SUPFAM" id="SSF47823">
    <property type="entry name" value="lambda integrase-like, N-terminal domain"/>
    <property type="match status" value="1"/>
</dbReference>
<organism evidence="12 13">
    <name type="scientific">Dietzia aerolata</name>
    <dbReference type="NCBI Taxonomy" id="595984"/>
    <lineage>
        <taxon>Bacteria</taxon>
        <taxon>Bacillati</taxon>
        <taxon>Actinomycetota</taxon>
        <taxon>Actinomycetes</taxon>
        <taxon>Mycobacteriales</taxon>
        <taxon>Dietziaceae</taxon>
        <taxon>Dietzia</taxon>
    </lineage>
</organism>
<dbReference type="RefSeq" id="WP_380023423.1">
    <property type="nucleotide sequence ID" value="NZ_JBHMDY010000004.1"/>
</dbReference>
<feature type="domain" description="Core-binding (CB)" evidence="11">
    <location>
        <begin position="16"/>
        <end position="114"/>
    </location>
</feature>
<dbReference type="InterPro" id="IPR011010">
    <property type="entry name" value="DNA_brk_join_enz"/>
</dbReference>
<gene>
    <name evidence="9" type="primary">xerC</name>
    <name evidence="12" type="ORF">ACFFVD_10120</name>
</gene>
<feature type="active site" evidence="9">
    <location>
        <position position="277"/>
    </location>
</feature>
<evidence type="ECO:0000259" key="10">
    <source>
        <dbReference type="PROSITE" id="PS51898"/>
    </source>
</evidence>
<evidence type="ECO:0000256" key="4">
    <source>
        <dbReference type="ARBA" id="ARBA00022829"/>
    </source>
</evidence>
<keyword evidence="6 9" id="KW-0238">DNA-binding</keyword>
<keyword evidence="13" id="KW-1185">Reference proteome</keyword>
<feature type="domain" description="Tyr recombinase" evidence="10">
    <location>
        <begin position="135"/>
        <end position="322"/>
    </location>
</feature>
<reference evidence="12 13" key="1">
    <citation type="submission" date="2024-09" db="EMBL/GenBank/DDBJ databases">
        <authorList>
            <person name="Sun Q."/>
            <person name="Mori K."/>
        </authorList>
    </citation>
    <scope>NUCLEOTIDE SEQUENCE [LARGE SCALE GENOMIC DNA]</scope>
    <source>
        <strain evidence="12 13">CCM 7659</strain>
    </source>
</reference>
<evidence type="ECO:0000256" key="3">
    <source>
        <dbReference type="ARBA" id="ARBA00022618"/>
    </source>
</evidence>
<name>A0ABV5JTW9_9ACTN</name>
<evidence type="ECO:0000256" key="1">
    <source>
        <dbReference type="ARBA" id="ARBA00004496"/>
    </source>
</evidence>
<comment type="caution">
    <text evidence="12">The sequence shown here is derived from an EMBL/GenBank/DDBJ whole genome shotgun (WGS) entry which is preliminary data.</text>
</comment>
<evidence type="ECO:0000256" key="6">
    <source>
        <dbReference type="ARBA" id="ARBA00023125"/>
    </source>
</evidence>
<keyword evidence="8 9" id="KW-0131">Cell cycle</keyword>
<keyword evidence="4 9" id="KW-0159">Chromosome partition</keyword>
<evidence type="ECO:0000256" key="9">
    <source>
        <dbReference type="HAMAP-Rule" id="MF_01808"/>
    </source>
</evidence>
<keyword evidence="2 9" id="KW-0963">Cytoplasm</keyword>
<dbReference type="Pfam" id="PF02899">
    <property type="entry name" value="Phage_int_SAM_1"/>
    <property type="match status" value="1"/>
</dbReference>
<dbReference type="Proteomes" id="UP001589700">
    <property type="component" value="Unassembled WGS sequence"/>
</dbReference>
<sequence length="328" mass="34601">MGQVGRDGGSARGLPAALEPVLDDFAEHLRSGRSRSESTVRAYRSDVRALLVTLAAGAGGRGEATGLASSADLRTAFTLPALRSWLAGQVAAGAARSTIARRVAAARSFSTWAMRAGLVPTDVAARLEAPRPHRHLPEVLQAGQAAEVVRTSELGAAEGDPVAIRDQLVVELLYSCGIRVAELCGLDVDDVDAERRLLRVIGKGDRERSVPYGRPADTVLRSWLECGRPALAVDGSGPALLLGVRGGRLDPRAARRIVNEVTAATPGAPRVSPHALRHSSATHLLEGGADLRHVQELLGHSTPATTQIYTHVSADRLRAAYRGAHPRA</sequence>
<dbReference type="InterPro" id="IPR044068">
    <property type="entry name" value="CB"/>
</dbReference>
<comment type="function">
    <text evidence="9">Site-specific tyrosine recombinase, which acts by catalyzing the cutting and rejoining of the recombining DNA molecules. The XerC-XerD complex is essential to convert dimers of the bacterial chromosome into monomers to permit their segregation at cell division. It also contributes to the segregational stability of plasmids.</text>
</comment>
<dbReference type="PANTHER" id="PTHR30349:SF77">
    <property type="entry name" value="TYROSINE RECOMBINASE XERC"/>
    <property type="match status" value="1"/>
</dbReference>
<dbReference type="PROSITE" id="PS51898">
    <property type="entry name" value="TYR_RECOMBINASE"/>
    <property type="match status" value="1"/>
</dbReference>
<dbReference type="Pfam" id="PF00589">
    <property type="entry name" value="Phage_integrase"/>
    <property type="match status" value="1"/>
</dbReference>
<evidence type="ECO:0000259" key="11">
    <source>
        <dbReference type="PROSITE" id="PS51900"/>
    </source>
</evidence>
<dbReference type="EMBL" id="JBHMDY010000004">
    <property type="protein sequence ID" value="MFB9260159.1"/>
    <property type="molecule type" value="Genomic_DNA"/>
</dbReference>
<evidence type="ECO:0000256" key="8">
    <source>
        <dbReference type="ARBA" id="ARBA00023306"/>
    </source>
</evidence>
<dbReference type="SUPFAM" id="SSF56349">
    <property type="entry name" value="DNA breaking-rejoining enzymes"/>
    <property type="match status" value="1"/>
</dbReference>
<comment type="subcellular location">
    <subcellularLocation>
        <location evidence="1 9">Cytoplasm</location>
    </subcellularLocation>
</comment>
<comment type="similarity">
    <text evidence="9">Belongs to the 'phage' integrase family. XerC subfamily.</text>
</comment>
<evidence type="ECO:0000256" key="7">
    <source>
        <dbReference type="ARBA" id="ARBA00023172"/>
    </source>
</evidence>
<dbReference type="InterPro" id="IPR013762">
    <property type="entry name" value="Integrase-like_cat_sf"/>
</dbReference>
<keyword evidence="7 9" id="KW-0233">DNA recombination</keyword>
<feature type="active site" evidence="9">
    <location>
        <position position="300"/>
    </location>
</feature>
<dbReference type="InterPro" id="IPR050090">
    <property type="entry name" value="Tyrosine_recombinase_XerCD"/>
</dbReference>
<keyword evidence="3 9" id="KW-0132">Cell division</keyword>
<feature type="active site" description="O-(3'-phospho-DNA)-tyrosine intermediate" evidence="9">
    <location>
        <position position="309"/>
    </location>
</feature>
<evidence type="ECO:0000313" key="12">
    <source>
        <dbReference type="EMBL" id="MFB9260159.1"/>
    </source>
</evidence>
<comment type="subunit">
    <text evidence="9">Forms a cyclic heterotetrameric complex composed of two molecules of XerC and two molecules of XerD.</text>
</comment>
<dbReference type="InterPro" id="IPR004107">
    <property type="entry name" value="Integrase_SAM-like_N"/>
</dbReference>
<proteinExistence type="inferred from homology"/>
<accession>A0ABV5JTW9</accession>
<dbReference type="Gene3D" id="1.10.443.10">
    <property type="entry name" value="Intergrase catalytic core"/>
    <property type="match status" value="1"/>
</dbReference>
<dbReference type="PROSITE" id="PS51900">
    <property type="entry name" value="CB"/>
    <property type="match status" value="1"/>
</dbReference>